<comment type="cofactor">
    <cofactor evidence="12">
        <name>Zn(2+)</name>
        <dbReference type="ChEBI" id="CHEBI:29105"/>
    </cofactor>
    <text evidence="12">Binds 2 zinc ions per subunit.</text>
</comment>
<dbReference type="InterPro" id="IPR001650">
    <property type="entry name" value="Helicase_C-like"/>
</dbReference>
<dbReference type="AlphaFoldDB" id="A0A371RIM2"/>
<proteinExistence type="inferred from homology"/>
<feature type="binding site" evidence="12">
    <location>
        <position position="493"/>
    </location>
    <ligand>
        <name>Zn(2+)</name>
        <dbReference type="ChEBI" id="CHEBI:29105"/>
        <label>1</label>
    </ligand>
</feature>
<dbReference type="Gene3D" id="3.40.1440.60">
    <property type="entry name" value="PriA, 3(prime) DNA-binding domain"/>
    <property type="match status" value="1"/>
</dbReference>
<dbReference type="GO" id="GO:0006270">
    <property type="term" value="P:DNA replication initiation"/>
    <property type="evidence" value="ECO:0007669"/>
    <property type="project" value="TreeGrafter"/>
</dbReference>
<evidence type="ECO:0000256" key="4">
    <source>
        <dbReference type="ARBA" id="ARBA00022741"/>
    </source>
</evidence>
<dbReference type="Pfam" id="PF18074">
    <property type="entry name" value="PriA_C"/>
    <property type="match status" value="1"/>
</dbReference>
<evidence type="ECO:0000256" key="9">
    <source>
        <dbReference type="ARBA" id="ARBA00023125"/>
    </source>
</evidence>
<keyword evidence="9 12" id="KW-0238">DNA-binding</keyword>
<feature type="binding site" evidence="12">
    <location>
        <position position="453"/>
    </location>
    <ligand>
        <name>Zn(2+)</name>
        <dbReference type="ChEBI" id="CHEBI:29105"/>
        <label>1</label>
    </ligand>
</feature>
<dbReference type="GO" id="GO:0008270">
    <property type="term" value="F:zinc ion binding"/>
    <property type="evidence" value="ECO:0007669"/>
    <property type="project" value="UniProtKB-UniRule"/>
</dbReference>
<dbReference type="SMART" id="SM00490">
    <property type="entry name" value="HELICc"/>
    <property type="match status" value="1"/>
</dbReference>
<gene>
    <name evidence="12" type="primary">priA</name>
    <name evidence="14" type="ORF">DX908_08520</name>
</gene>
<dbReference type="EC" id="5.6.2.4" evidence="12"/>
<evidence type="ECO:0000256" key="3">
    <source>
        <dbReference type="ARBA" id="ARBA00022723"/>
    </source>
</evidence>
<dbReference type="GO" id="GO:0006269">
    <property type="term" value="P:DNA replication, synthesis of primer"/>
    <property type="evidence" value="ECO:0007669"/>
    <property type="project" value="UniProtKB-KW"/>
</dbReference>
<dbReference type="Pfam" id="PF17764">
    <property type="entry name" value="PriA_3primeBD"/>
    <property type="match status" value="1"/>
</dbReference>
<evidence type="ECO:0000256" key="10">
    <source>
        <dbReference type="ARBA" id="ARBA00023235"/>
    </source>
</evidence>
<protein>
    <recommendedName>
        <fullName evidence="12">Replication restart protein PriA</fullName>
    </recommendedName>
    <alternativeName>
        <fullName evidence="12">ATP-dependent DNA helicase PriA</fullName>
        <ecNumber evidence="12">5.6.2.4</ecNumber>
    </alternativeName>
    <alternativeName>
        <fullName evidence="12">DNA 3'-5' helicase PriA</fullName>
    </alternativeName>
</protein>
<dbReference type="Proteomes" id="UP000264589">
    <property type="component" value="Unassembled WGS sequence"/>
</dbReference>
<comment type="function">
    <text evidence="12">Initiates the restart of stalled replication forks, which reloads the replicative helicase on sites other than the origin of replication. Recognizes and binds to abandoned replication forks and remodels them to uncover a helicase loading site. Promotes assembly of the primosome at these replication forks.</text>
</comment>
<dbReference type="FunFam" id="3.40.50.300:FF:000489">
    <property type="entry name" value="Primosome assembly protein PriA"/>
    <property type="match status" value="1"/>
</dbReference>
<dbReference type="GO" id="GO:0043138">
    <property type="term" value="F:3'-5' DNA helicase activity"/>
    <property type="evidence" value="ECO:0007669"/>
    <property type="project" value="UniProtKB-EC"/>
</dbReference>
<evidence type="ECO:0000313" key="14">
    <source>
        <dbReference type="EMBL" id="RFB05296.1"/>
    </source>
</evidence>
<dbReference type="InterPro" id="IPR027417">
    <property type="entry name" value="P-loop_NTPase"/>
</dbReference>
<keyword evidence="4 12" id="KW-0547">Nucleotide-binding</keyword>
<dbReference type="HAMAP" id="MF_00983">
    <property type="entry name" value="PriA"/>
    <property type="match status" value="1"/>
</dbReference>
<dbReference type="InterPro" id="IPR042115">
    <property type="entry name" value="PriA_3primeBD_sf"/>
</dbReference>
<evidence type="ECO:0000256" key="12">
    <source>
        <dbReference type="HAMAP-Rule" id="MF_00983"/>
    </source>
</evidence>
<dbReference type="InParanoid" id="A0A371RIM2"/>
<evidence type="ECO:0000256" key="6">
    <source>
        <dbReference type="ARBA" id="ARBA00022806"/>
    </source>
</evidence>
<organism evidence="14 15">
    <name type="scientific">Parvularcula marina</name>
    <dbReference type="NCBI Taxonomy" id="2292771"/>
    <lineage>
        <taxon>Bacteria</taxon>
        <taxon>Pseudomonadati</taxon>
        <taxon>Pseudomonadota</taxon>
        <taxon>Alphaproteobacteria</taxon>
        <taxon>Parvularculales</taxon>
        <taxon>Parvularculaceae</taxon>
        <taxon>Parvularcula</taxon>
    </lineage>
</organism>
<dbReference type="SMART" id="SM00487">
    <property type="entry name" value="DEXDc"/>
    <property type="match status" value="1"/>
</dbReference>
<comment type="catalytic activity">
    <reaction evidence="11 12">
        <text>ATP + H2O = ADP + phosphate + H(+)</text>
        <dbReference type="Rhea" id="RHEA:13065"/>
        <dbReference type="ChEBI" id="CHEBI:15377"/>
        <dbReference type="ChEBI" id="CHEBI:15378"/>
        <dbReference type="ChEBI" id="CHEBI:30616"/>
        <dbReference type="ChEBI" id="CHEBI:43474"/>
        <dbReference type="ChEBI" id="CHEBI:456216"/>
        <dbReference type="EC" id="5.6.2.4"/>
    </reaction>
</comment>
<comment type="catalytic activity">
    <reaction evidence="12">
        <text>Couples ATP hydrolysis with the unwinding of duplex DNA by translocating in the 3'-5' direction.</text>
        <dbReference type="EC" id="5.6.2.4"/>
    </reaction>
</comment>
<dbReference type="RefSeq" id="WP_116391928.1">
    <property type="nucleotide sequence ID" value="NZ_QUQO01000001.1"/>
</dbReference>
<evidence type="ECO:0000256" key="11">
    <source>
        <dbReference type="ARBA" id="ARBA00048988"/>
    </source>
</evidence>
<comment type="subunit">
    <text evidence="12">Component of the replication restart primosome.</text>
</comment>
<comment type="caution">
    <text evidence="14">The sequence shown here is derived from an EMBL/GenBank/DDBJ whole genome shotgun (WGS) entry which is preliminary data.</text>
</comment>
<feature type="binding site" evidence="12">
    <location>
        <position position="450"/>
    </location>
    <ligand>
        <name>Zn(2+)</name>
        <dbReference type="ChEBI" id="CHEBI:29105"/>
        <label>1</label>
    </ligand>
</feature>
<keyword evidence="5 12" id="KW-0378">Hydrolase</keyword>
<feature type="binding site" evidence="12">
    <location>
        <position position="477"/>
    </location>
    <ligand>
        <name>Zn(2+)</name>
        <dbReference type="ChEBI" id="CHEBI:29105"/>
        <label>2</label>
    </ligand>
</feature>
<evidence type="ECO:0000256" key="7">
    <source>
        <dbReference type="ARBA" id="ARBA00022833"/>
    </source>
</evidence>
<dbReference type="GO" id="GO:0006310">
    <property type="term" value="P:DNA recombination"/>
    <property type="evidence" value="ECO:0007669"/>
    <property type="project" value="InterPro"/>
</dbReference>
<accession>A0A371RIM2</accession>
<dbReference type="InterPro" id="IPR041236">
    <property type="entry name" value="PriA_C"/>
</dbReference>
<dbReference type="PANTHER" id="PTHR30580:SF0">
    <property type="entry name" value="PRIMOSOMAL PROTEIN N"/>
    <property type="match status" value="1"/>
</dbReference>
<dbReference type="PANTHER" id="PTHR30580">
    <property type="entry name" value="PRIMOSOMAL PROTEIN N"/>
    <property type="match status" value="1"/>
</dbReference>
<evidence type="ECO:0000256" key="5">
    <source>
        <dbReference type="ARBA" id="ARBA00022801"/>
    </source>
</evidence>
<sequence>MAERGAQPDPQLFATEEVPKERVHVLLPMPVGDGYDYVLTAGMTAPPGSFVIVPLGPREMVGVVWPEPTDPDLPERKLKPVSEVIDAPPLSADVMAFVDWVANYTISPRGTVLRLVMRSGQQLSPPKPQTGYIRAEVPDSLRMTSAREKVLDMTSETPLTAAELAREAGVSDGVVRGLAEAGGLQAIEIDPDPPFGAPDPDRKGRALSPLQAEAAEHLTAAVREERYSAWVIDGVTGSGKTEVYLEAIAETLRLRPSTQICILLPEIALTLPFLKRIEERFGAAAAHWHSDVSSAERRRVWRRVAEGQARLVVGARSALFLPYTDLALIVVDEEHEAAYKQHDGVLYQGRDMAVARGALGNFPVLLVSATPSLETLANVEEGRYGLVSLPSRFGPATLPDTDIVDMRAHPPEKGRWLSPKVIEAVNETLGRQEQVLLYLNRRGYAPVTLCRKCGERMTAPHSDTWLVEHRYSNRLVCHHTGYSIPKPDHCPHCGAADSLTPCGPGVERIAEEAKETWPDAKIEILSSDMLMGPGAAKSLLKRMTEGEIDILVATQAAAKGHNFPNLTLVAAVDADLGLAGGDLRAAERTFQTLSQVSGRAGRAAKKGRVLLQSYQPENPVIAALARGDRDGFAEAELEGRAALGFPPYGRLAAVILSGENEQKLNEVARALAGVVPHAEGVEVWGPAPAPLYRLRGTYRLRFLVKTTRRVSIQSVLDEWLSRIKIPASIRKTVDVDPYTFT</sequence>
<feature type="binding site" evidence="12">
    <location>
        <position position="490"/>
    </location>
    <ligand>
        <name>Zn(2+)</name>
        <dbReference type="ChEBI" id="CHEBI:29105"/>
        <label>1</label>
    </ligand>
</feature>
<dbReference type="GO" id="GO:0006302">
    <property type="term" value="P:double-strand break repair"/>
    <property type="evidence" value="ECO:0007669"/>
    <property type="project" value="InterPro"/>
</dbReference>
<dbReference type="InterPro" id="IPR014001">
    <property type="entry name" value="Helicase_ATP-bd"/>
</dbReference>
<dbReference type="Pfam" id="PF00270">
    <property type="entry name" value="DEAD"/>
    <property type="match status" value="1"/>
</dbReference>
<dbReference type="GO" id="GO:0016887">
    <property type="term" value="F:ATP hydrolysis activity"/>
    <property type="evidence" value="ECO:0007669"/>
    <property type="project" value="RHEA"/>
</dbReference>
<dbReference type="InterPro" id="IPR005259">
    <property type="entry name" value="PriA"/>
</dbReference>
<dbReference type="Gene3D" id="3.40.50.300">
    <property type="entry name" value="P-loop containing nucleotide triphosphate hydrolases"/>
    <property type="match status" value="2"/>
</dbReference>
<name>A0A371RIM2_9PROT</name>
<reference evidence="14 15" key="1">
    <citation type="submission" date="2018-08" db="EMBL/GenBank/DDBJ databases">
        <title>Parvularcula sp. SM1705, isolated from surface water of the South Sea China.</title>
        <authorList>
            <person name="Sun L."/>
        </authorList>
    </citation>
    <scope>NUCLEOTIDE SEQUENCE [LARGE SCALE GENOMIC DNA]</scope>
    <source>
        <strain evidence="14 15">SM1705</strain>
    </source>
</reference>
<evidence type="ECO:0000259" key="13">
    <source>
        <dbReference type="PROSITE" id="PS51192"/>
    </source>
</evidence>
<dbReference type="PROSITE" id="PS51192">
    <property type="entry name" value="HELICASE_ATP_BIND_1"/>
    <property type="match status" value="1"/>
</dbReference>
<evidence type="ECO:0000256" key="2">
    <source>
        <dbReference type="ARBA" id="ARBA00022705"/>
    </source>
</evidence>
<keyword evidence="1 12" id="KW-0639">Primosome</keyword>
<feature type="domain" description="Helicase ATP-binding" evidence="13">
    <location>
        <begin position="221"/>
        <end position="389"/>
    </location>
</feature>
<dbReference type="InterPro" id="IPR041222">
    <property type="entry name" value="PriA_3primeBD"/>
</dbReference>
<dbReference type="InterPro" id="IPR011545">
    <property type="entry name" value="DEAD/DEAH_box_helicase_dom"/>
</dbReference>
<dbReference type="Pfam" id="PF00271">
    <property type="entry name" value="Helicase_C"/>
    <property type="match status" value="1"/>
</dbReference>
<comment type="similarity">
    <text evidence="12">Belongs to the helicase family. PriA subfamily.</text>
</comment>
<evidence type="ECO:0000313" key="15">
    <source>
        <dbReference type="Proteomes" id="UP000264589"/>
    </source>
</evidence>
<evidence type="ECO:0000256" key="8">
    <source>
        <dbReference type="ARBA" id="ARBA00022840"/>
    </source>
</evidence>
<dbReference type="OrthoDB" id="9759544at2"/>
<keyword evidence="3 12" id="KW-0479">Metal-binding</keyword>
<keyword evidence="6 12" id="KW-0347">Helicase</keyword>
<keyword evidence="2 12" id="KW-0235">DNA replication</keyword>
<keyword evidence="10 12" id="KW-0413">Isomerase</keyword>
<dbReference type="EMBL" id="QUQO01000001">
    <property type="protein sequence ID" value="RFB05296.1"/>
    <property type="molecule type" value="Genomic_DNA"/>
</dbReference>
<keyword evidence="8 12" id="KW-0067">ATP-binding</keyword>
<dbReference type="GO" id="GO:0003677">
    <property type="term" value="F:DNA binding"/>
    <property type="evidence" value="ECO:0007669"/>
    <property type="project" value="UniProtKB-UniRule"/>
</dbReference>
<dbReference type="GO" id="GO:1990077">
    <property type="term" value="C:primosome complex"/>
    <property type="evidence" value="ECO:0007669"/>
    <property type="project" value="UniProtKB-UniRule"/>
</dbReference>
<comment type="caution">
    <text evidence="12">Lacks conserved residue(s) required for the propagation of feature annotation.</text>
</comment>
<dbReference type="FunCoup" id="A0A371RIM2">
    <property type="interactions" value="324"/>
</dbReference>
<keyword evidence="15" id="KW-1185">Reference proteome</keyword>
<dbReference type="NCBIfam" id="TIGR00595">
    <property type="entry name" value="priA"/>
    <property type="match status" value="1"/>
</dbReference>
<dbReference type="GO" id="GO:0005524">
    <property type="term" value="F:ATP binding"/>
    <property type="evidence" value="ECO:0007669"/>
    <property type="project" value="UniProtKB-UniRule"/>
</dbReference>
<dbReference type="SUPFAM" id="SSF52540">
    <property type="entry name" value="P-loop containing nucleoside triphosphate hydrolases"/>
    <property type="match status" value="1"/>
</dbReference>
<evidence type="ECO:0000256" key="1">
    <source>
        <dbReference type="ARBA" id="ARBA00022515"/>
    </source>
</evidence>
<keyword evidence="7 12" id="KW-0862">Zinc</keyword>
<dbReference type="NCBIfam" id="NF004070">
    <property type="entry name" value="PRK05580.2-2"/>
    <property type="match status" value="1"/>
</dbReference>